<protein>
    <submittedName>
        <fullName evidence="2">Uncharacterized protein</fullName>
    </submittedName>
</protein>
<feature type="compositionally biased region" description="Polar residues" evidence="1">
    <location>
        <begin position="46"/>
        <end position="76"/>
    </location>
</feature>
<organism evidence="2 3">
    <name type="scientific">Dermatophagoides pteronyssinus</name>
    <name type="common">European house dust mite</name>
    <dbReference type="NCBI Taxonomy" id="6956"/>
    <lineage>
        <taxon>Eukaryota</taxon>
        <taxon>Metazoa</taxon>
        <taxon>Ecdysozoa</taxon>
        <taxon>Arthropoda</taxon>
        <taxon>Chelicerata</taxon>
        <taxon>Arachnida</taxon>
        <taxon>Acari</taxon>
        <taxon>Acariformes</taxon>
        <taxon>Sarcoptiformes</taxon>
        <taxon>Astigmata</taxon>
        <taxon>Psoroptidia</taxon>
        <taxon>Analgoidea</taxon>
        <taxon>Pyroglyphidae</taxon>
        <taxon>Dermatophagoidinae</taxon>
        <taxon>Dermatophagoides</taxon>
    </lineage>
</organism>
<proteinExistence type="predicted"/>
<reference evidence="2 3" key="1">
    <citation type="journal article" date="2018" name="J. Allergy Clin. Immunol.">
        <title>High-quality assembly of Dermatophagoides pteronyssinus genome and transcriptome reveals a wide range of novel allergens.</title>
        <authorList>
            <person name="Liu X.Y."/>
            <person name="Yang K.Y."/>
            <person name="Wang M.Q."/>
            <person name="Kwok J.S."/>
            <person name="Zeng X."/>
            <person name="Yang Z."/>
            <person name="Xiao X.J."/>
            <person name="Lau C.P."/>
            <person name="Li Y."/>
            <person name="Huang Z.M."/>
            <person name="Ba J.G."/>
            <person name="Yim A.K."/>
            <person name="Ouyang C.Y."/>
            <person name="Ngai S.M."/>
            <person name="Chan T.F."/>
            <person name="Leung E.L."/>
            <person name="Liu L."/>
            <person name="Liu Z.G."/>
            <person name="Tsui S.K."/>
        </authorList>
    </citation>
    <scope>NUCLEOTIDE SEQUENCE [LARGE SCALE GENOMIC DNA]</scope>
    <source>
        <strain evidence="2">Derp</strain>
    </source>
</reference>
<evidence type="ECO:0000313" key="2">
    <source>
        <dbReference type="EMBL" id="KAH9423723.1"/>
    </source>
</evidence>
<name>A0ABQ8JMT7_DERPT</name>
<comment type="caution">
    <text evidence="2">The sequence shown here is derived from an EMBL/GenBank/DDBJ whole genome shotgun (WGS) entry which is preliminary data.</text>
</comment>
<gene>
    <name evidence="2" type="ORF">DERP_005304</name>
</gene>
<sequence>MSLIGKKWKKKIRFSNLIDLYDDDVISHHRYDHIINIHSDTHTEKSTNSPRNGQYSQYSKSNSLLNSQTTRSSPRSGSCKRIFLCSGVHRFGLLNIS</sequence>
<accession>A0ABQ8JMT7</accession>
<keyword evidence="3" id="KW-1185">Reference proteome</keyword>
<dbReference type="Proteomes" id="UP000887458">
    <property type="component" value="Unassembled WGS sequence"/>
</dbReference>
<dbReference type="EMBL" id="NJHN03000031">
    <property type="protein sequence ID" value="KAH9423723.1"/>
    <property type="molecule type" value="Genomic_DNA"/>
</dbReference>
<evidence type="ECO:0000256" key="1">
    <source>
        <dbReference type="SAM" id="MobiDB-lite"/>
    </source>
</evidence>
<reference evidence="2 3" key="2">
    <citation type="journal article" date="2022" name="Mol. Biol. Evol.">
        <title>Comparative Genomics Reveals Insights into the Divergent Evolution of Astigmatic Mites and Household Pest Adaptations.</title>
        <authorList>
            <person name="Xiong Q."/>
            <person name="Wan A.T."/>
            <person name="Liu X."/>
            <person name="Fung C.S."/>
            <person name="Xiao X."/>
            <person name="Malainual N."/>
            <person name="Hou J."/>
            <person name="Wang L."/>
            <person name="Wang M."/>
            <person name="Yang K.Y."/>
            <person name="Cui Y."/>
            <person name="Leung E.L."/>
            <person name="Nong W."/>
            <person name="Shin S.K."/>
            <person name="Au S.W."/>
            <person name="Jeong K.Y."/>
            <person name="Chew F.T."/>
            <person name="Hui J.H."/>
            <person name="Leung T.F."/>
            <person name="Tungtrongchitr A."/>
            <person name="Zhong N."/>
            <person name="Liu Z."/>
            <person name="Tsui S.K."/>
        </authorList>
    </citation>
    <scope>NUCLEOTIDE SEQUENCE [LARGE SCALE GENOMIC DNA]</scope>
    <source>
        <strain evidence="2">Derp</strain>
    </source>
</reference>
<evidence type="ECO:0000313" key="3">
    <source>
        <dbReference type="Proteomes" id="UP000887458"/>
    </source>
</evidence>
<feature type="region of interest" description="Disordered" evidence="1">
    <location>
        <begin position="39"/>
        <end position="79"/>
    </location>
</feature>